<dbReference type="AlphaFoldDB" id="A0A3N2D7U2"/>
<protein>
    <submittedName>
        <fullName evidence="3">Pimeloyl-ACP methyl ester carboxylesterase</fullName>
    </submittedName>
</protein>
<dbReference type="InterPro" id="IPR050228">
    <property type="entry name" value="Carboxylesterase_BioH"/>
</dbReference>
<name>A0A3N2D7U2_9MICO</name>
<comment type="caution">
    <text evidence="3">The sequence shown here is derived from an EMBL/GenBank/DDBJ whole genome shotgun (WGS) entry which is preliminary data.</text>
</comment>
<sequence>MPRLDKMKLAPNGLTVRLQRLLVDDEYLRVWRLTTDDAPADRHYVLVHGLGVSSEYFEPIAARLARTGTVHLLDLPGFDGVPHHGRRLGIGGYADVVAAWVRREGLADPVLVGHSMGAQVVVEVLARYPDLATRAVLVGPPVNASERSPVRQALRLAQSSLHESFGTRRTAVAGYLRCGPHWILAVLPGLLEYPIEDRVALVEARTLVVRGTWDRVAPREWATLLADTLPAGSLAEITGASHSVVYEHFAELTELVIAHADGSELDGTLVDGRDPIASPDGLAVGTEEDAEDDAARVAEAIDPAETAR</sequence>
<feature type="domain" description="AB hydrolase-1" evidence="2">
    <location>
        <begin position="45"/>
        <end position="252"/>
    </location>
</feature>
<dbReference type="Proteomes" id="UP000275356">
    <property type="component" value="Unassembled WGS sequence"/>
</dbReference>
<dbReference type="RefSeq" id="WP_123738095.1">
    <property type="nucleotide sequence ID" value="NZ_CALFQU010000007.1"/>
</dbReference>
<evidence type="ECO:0000313" key="4">
    <source>
        <dbReference type="Proteomes" id="UP000275356"/>
    </source>
</evidence>
<evidence type="ECO:0000313" key="3">
    <source>
        <dbReference type="EMBL" id="ROR95835.1"/>
    </source>
</evidence>
<dbReference type="GO" id="GO:0003824">
    <property type="term" value="F:catalytic activity"/>
    <property type="evidence" value="ECO:0007669"/>
    <property type="project" value="UniProtKB-ARBA"/>
</dbReference>
<dbReference type="PANTHER" id="PTHR43194:SF5">
    <property type="entry name" value="PIMELOYL-[ACYL-CARRIER PROTEIN] METHYL ESTER ESTERASE"/>
    <property type="match status" value="1"/>
</dbReference>
<evidence type="ECO:0000259" key="2">
    <source>
        <dbReference type="Pfam" id="PF12697"/>
    </source>
</evidence>
<dbReference type="Gene3D" id="3.40.50.1820">
    <property type="entry name" value="alpha/beta hydrolase"/>
    <property type="match status" value="1"/>
</dbReference>
<dbReference type="InterPro" id="IPR029058">
    <property type="entry name" value="AB_hydrolase_fold"/>
</dbReference>
<dbReference type="OrthoDB" id="9770427at2"/>
<organism evidence="3 4">
    <name type="scientific">Salana multivorans</name>
    <dbReference type="NCBI Taxonomy" id="120377"/>
    <lineage>
        <taxon>Bacteria</taxon>
        <taxon>Bacillati</taxon>
        <taxon>Actinomycetota</taxon>
        <taxon>Actinomycetes</taxon>
        <taxon>Micrococcales</taxon>
        <taxon>Beutenbergiaceae</taxon>
        <taxon>Salana</taxon>
    </lineage>
</organism>
<accession>A0A3N2D7U2</accession>
<feature type="region of interest" description="Disordered" evidence="1">
    <location>
        <begin position="271"/>
        <end position="293"/>
    </location>
</feature>
<dbReference type="SUPFAM" id="SSF53474">
    <property type="entry name" value="alpha/beta-Hydrolases"/>
    <property type="match status" value="1"/>
</dbReference>
<keyword evidence="4" id="KW-1185">Reference proteome</keyword>
<proteinExistence type="predicted"/>
<reference evidence="3 4" key="1">
    <citation type="submission" date="2018-11" db="EMBL/GenBank/DDBJ databases">
        <title>Sequencing the genomes of 1000 actinobacteria strains.</title>
        <authorList>
            <person name="Klenk H.-P."/>
        </authorList>
    </citation>
    <scope>NUCLEOTIDE SEQUENCE [LARGE SCALE GENOMIC DNA]</scope>
    <source>
        <strain evidence="3 4">DSM 13521</strain>
    </source>
</reference>
<dbReference type="InterPro" id="IPR000073">
    <property type="entry name" value="AB_hydrolase_1"/>
</dbReference>
<evidence type="ECO:0000256" key="1">
    <source>
        <dbReference type="SAM" id="MobiDB-lite"/>
    </source>
</evidence>
<gene>
    <name evidence="3" type="ORF">EDD28_0397</name>
</gene>
<dbReference type="PANTHER" id="PTHR43194">
    <property type="entry name" value="HYDROLASE ALPHA/BETA FOLD FAMILY"/>
    <property type="match status" value="1"/>
</dbReference>
<dbReference type="Pfam" id="PF12697">
    <property type="entry name" value="Abhydrolase_6"/>
    <property type="match status" value="1"/>
</dbReference>
<dbReference type="EMBL" id="RKHQ01000001">
    <property type="protein sequence ID" value="ROR95835.1"/>
    <property type="molecule type" value="Genomic_DNA"/>
</dbReference>